<sequence>MKTTRRLMIGGALSAPLVARAQSRLIDKPIRIVVAYTAGGAADVSARTVAQRLTEKLGTPVVVENRPGGNTLIATQSVQRAPADGTSYLVVSLNFALNPALIANLPYEPFGDFMAVGLISSAPNILVVHPFFPARNVQEFVAELRRRPGEVAVAHTGVGTITHLAGELLYEMTGTRVNPIAYGGSAPAHSDLLSGRVSAMFDSSSLQHIADGRLRAIGITGAQRLSILPDVPTIAEQGFANYEASSWYGLVARHGTSPEIVRQISAEVQEIMRLPDVRGQLAQRAFVPGDMTPEQFDVFMRHEAGRWTDLVRKRNIRADV</sequence>
<keyword evidence="3" id="KW-1185">Reference proteome</keyword>
<dbReference type="InterPro" id="IPR005064">
    <property type="entry name" value="BUG"/>
</dbReference>
<proteinExistence type="inferred from homology"/>
<name>A0ABS5QIY2_9PROT</name>
<gene>
    <name evidence="2" type="ORF">KHU32_22065</name>
</gene>
<dbReference type="Gene3D" id="3.40.190.150">
    <property type="entry name" value="Bordetella uptake gene, domain 1"/>
    <property type="match status" value="1"/>
</dbReference>
<dbReference type="RefSeq" id="WP_213672334.1">
    <property type="nucleotide sequence ID" value="NZ_JAHCDA010000005.1"/>
</dbReference>
<dbReference type="PIRSF" id="PIRSF017082">
    <property type="entry name" value="YflP"/>
    <property type="match status" value="1"/>
</dbReference>
<evidence type="ECO:0000256" key="1">
    <source>
        <dbReference type="ARBA" id="ARBA00006987"/>
    </source>
</evidence>
<comment type="similarity">
    <text evidence="1">Belongs to the UPF0065 (bug) family.</text>
</comment>
<dbReference type="CDD" id="cd13578">
    <property type="entry name" value="PBP2_Bug27"/>
    <property type="match status" value="1"/>
</dbReference>
<dbReference type="Proteomes" id="UP000766336">
    <property type="component" value="Unassembled WGS sequence"/>
</dbReference>
<dbReference type="PANTHER" id="PTHR42928">
    <property type="entry name" value="TRICARBOXYLATE-BINDING PROTEIN"/>
    <property type="match status" value="1"/>
</dbReference>
<dbReference type="Gene3D" id="3.40.190.10">
    <property type="entry name" value="Periplasmic binding protein-like II"/>
    <property type="match status" value="1"/>
</dbReference>
<evidence type="ECO:0000313" key="2">
    <source>
        <dbReference type="EMBL" id="MBS7813642.1"/>
    </source>
</evidence>
<organism evidence="2 3">
    <name type="scientific">Roseococcus pinisoli</name>
    <dbReference type="NCBI Taxonomy" id="2835040"/>
    <lineage>
        <taxon>Bacteria</taxon>
        <taxon>Pseudomonadati</taxon>
        <taxon>Pseudomonadota</taxon>
        <taxon>Alphaproteobacteria</taxon>
        <taxon>Acetobacterales</taxon>
        <taxon>Roseomonadaceae</taxon>
        <taxon>Roseococcus</taxon>
    </lineage>
</organism>
<protein>
    <submittedName>
        <fullName evidence="2">Tripartite tricarboxylate transporter substrate binding protein</fullName>
    </submittedName>
</protein>
<evidence type="ECO:0000313" key="3">
    <source>
        <dbReference type="Proteomes" id="UP000766336"/>
    </source>
</evidence>
<dbReference type="InterPro" id="IPR042100">
    <property type="entry name" value="Bug_dom1"/>
</dbReference>
<dbReference type="SUPFAM" id="SSF53850">
    <property type="entry name" value="Periplasmic binding protein-like II"/>
    <property type="match status" value="1"/>
</dbReference>
<accession>A0ABS5QIY2</accession>
<dbReference type="Pfam" id="PF03401">
    <property type="entry name" value="TctC"/>
    <property type="match status" value="1"/>
</dbReference>
<dbReference type="EMBL" id="JAHCDA010000005">
    <property type="protein sequence ID" value="MBS7813642.1"/>
    <property type="molecule type" value="Genomic_DNA"/>
</dbReference>
<reference evidence="2 3" key="1">
    <citation type="submission" date="2021-05" db="EMBL/GenBank/DDBJ databases">
        <title>Roseococcus sp. XZZS9, whole genome shotgun sequencing project.</title>
        <authorList>
            <person name="Zhao G."/>
            <person name="Shen L."/>
        </authorList>
    </citation>
    <scope>NUCLEOTIDE SEQUENCE [LARGE SCALE GENOMIC DNA]</scope>
    <source>
        <strain evidence="2 3">XZZS9</strain>
    </source>
</reference>
<comment type="caution">
    <text evidence="2">The sequence shown here is derived from an EMBL/GenBank/DDBJ whole genome shotgun (WGS) entry which is preliminary data.</text>
</comment>
<dbReference type="PANTHER" id="PTHR42928:SF5">
    <property type="entry name" value="BLR1237 PROTEIN"/>
    <property type="match status" value="1"/>
</dbReference>